<dbReference type="RefSeq" id="WP_073095000.1">
    <property type="nucleotide sequence ID" value="NZ_FRCY01000007.1"/>
</dbReference>
<feature type="chain" id="PRO_5012658380" evidence="1">
    <location>
        <begin position="24"/>
        <end position="144"/>
    </location>
</feature>
<feature type="signal peptide" evidence="1">
    <location>
        <begin position="1"/>
        <end position="23"/>
    </location>
</feature>
<reference evidence="2 3" key="1">
    <citation type="submission" date="2016-11" db="EMBL/GenBank/DDBJ databases">
        <authorList>
            <person name="Jaros S."/>
            <person name="Januszkiewicz K."/>
            <person name="Wedrychowicz H."/>
        </authorList>
    </citation>
    <scope>NUCLEOTIDE SEQUENCE [LARGE SCALE GENOMIC DNA]</scope>
    <source>
        <strain evidence="2 3">CGMCC 1.6102</strain>
    </source>
</reference>
<dbReference type="STRING" id="388280.SAMN04488057_10781"/>
<keyword evidence="1" id="KW-0732">Signal</keyword>
<sequence>MNKIVNKITLLGLVLVAFSCVEAVELATPNVAAPVLVVLEGNEFEATTGVAVEGSFYELDKSGILDRTVGIDSIPVSGLDITVFINQTEEISTLTTDAQGKILFQNPWNSLGVPDPSSGTQIRLEFAGTYNDIAFRQYHNVRVK</sequence>
<dbReference type="AlphaFoldDB" id="A0A1M7P6Z6"/>
<accession>A0A1M7P6Z6</accession>
<gene>
    <name evidence="2" type="ORF">SAMN04488057_10781</name>
</gene>
<evidence type="ECO:0000313" key="2">
    <source>
        <dbReference type="EMBL" id="SHN12403.1"/>
    </source>
</evidence>
<keyword evidence="3" id="KW-1185">Reference proteome</keyword>
<name>A0A1M7P6Z6_9BACT</name>
<proteinExistence type="predicted"/>
<evidence type="ECO:0000256" key="1">
    <source>
        <dbReference type="SAM" id="SignalP"/>
    </source>
</evidence>
<dbReference type="EMBL" id="FRCY01000007">
    <property type="protein sequence ID" value="SHN12403.1"/>
    <property type="molecule type" value="Genomic_DNA"/>
</dbReference>
<organism evidence="2 3">
    <name type="scientific">Cyclobacterium lianum</name>
    <dbReference type="NCBI Taxonomy" id="388280"/>
    <lineage>
        <taxon>Bacteria</taxon>
        <taxon>Pseudomonadati</taxon>
        <taxon>Bacteroidota</taxon>
        <taxon>Cytophagia</taxon>
        <taxon>Cytophagales</taxon>
        <taxon>Cyclobacteriaceae</taxon>
        <taxon>Cyclobacterium</taxon>
    </lineage>
</organism>
<dbReference type="Proteomes" id="UP000184513">
    <property type="component" value="Unassembled WGS sequence"/>
</dbReference>
<evidence type="ECO:0000313" key="3">
    <source>
        <dbReference type="Proteomes" id="UP000184513"/>
    </source>
</evidence>
<protein>
    <submittedName>
        <fullName evidence="2">Uncharacterized protein</fullName>
    </submittedName>
</protein>
<dbReference type="PROSITE" id="PS51257">
    <property type="entry name" value="PROKAR_LIPOPROTEIN"/>
    <property type="match status" value="1"/>
</dbReference>
<dbReference type="OrthoDB" id="1493417at2"/>